<evidence type="ECO:0000256" key="4">
    <source>
        <dbReference type="ARBA" id="ARBA00022448"/>
    </source>
</evidence>
<keyword evidence="4 8" id="KW-0813">Transport</keyword>
<comment type="similarity">
    <text evidence="2 8">Belongs to the PhoU family.</text>
</comment>
<dbReference type="PIRSF" id="PIRSF003107">
    <property type="entry name" value="PhoU"/>
    <property type="match status" value="1"/>
</dbReference>
<dbReference type="EMBL" id="JANUBL010000001">
    <property type="protein sequence ID" value="MCS4120009.1"/>
    <property type="molecule type" value="Genomic_DNA"/>
</dbReference>
<keyword evidence="6 8" id="KW-0592">Phosphate transport</keyword>
<organism evidence="14 18">
    <name type="scientific">Salinibacter ruber</name>
    <dbReference type="NCBI Taxonomy" id="146919"/>
    <lineage>
        <taxon>Bacteria</taxon>
        <taxon>Pseudomonadati</taxon>
        <taxon>Rhodothermota</taxon>
        <taxon>Rhodothermia</taxon>
        <taxon>Rhodothermales</taxon>
        <taxon>Salinibacteraceae</taxon>
        <taxon>Salinibacter</taxon>
    </lineage>
</organism>
<dbReference type="Proteomes" id="UP001155034">
    <property type="component" value="Unassembled WGS sequence"/>
</dbReference>
<evidence type="ECO:0000256" key="6">
    <source>
        <dbReference type="ARBA" id="ARBA00022592"/>
    </source>
</evidence>
<dbReference type="GO" id="GO:0006817">
    <property type="term" value="P:phosphate ion transport"/>
    <property type="evidence" value="ECO:0007669"/>
    <property type="project" value="UniProtKB-KW"/>
</dbReference>
<evidence type="ECO:0000259" key="10">
    <source>
        <dbReference type="Pfam" id="PF01895"/>
    </source>
</evidence>
<sequence>MPNRSSLDQELASLRGLIADMANRVDEQFANAMNALLQGDVDLAEEVVAGDDAVDALELRIDEQCERILALHSPVAVDLRMLIMAVKINTDFERIGDHCRNLSRNARYLVDAPGLLADTRLPKMADMSRTMLREAEMAFLENDRLKARKVIARDLQVNRLHEETFATLVEMCEDGHEQSEVIAHLLTVSKALERISDHAKNIAQSIVFMVEGQDLRHRGLKDDPDAPDLPPLDESAAGESFGEEV</sequence>
<proteinExistence type="inferred from homology"/>
<feature type="domain" description="PhoU" evidence="10">
    <location>
        <begin position="122"/>
        <end position="205"/>
    </location>
</feature>
<comment type="caution">
    <text evidence="14">The sequence shown here is derived from an EMBL/GenBank/DDBJ whole genome shotgun (WGS) entry which is preliminary data.</text>
</comment>
<dbReference type="GeneID" id="83729232"/>
<dbReference type="InterPro" id="IPR026022">
    <property type="entry name" value="PhoU_dom"/>
</dbReference>
<dbReference type="EMBL" id="JANTZM010000005">
    <property type="protein sequence ID" value="MCS4157235.1"/>
    <property type="molecule type" value="Genomic_DNA"/>
</dbReference>
<dbReference type="Gene3D" id="1.20.58.220">
    <property type="entry name" value="Phosphate transport system protein phou homolog 2, domain 2"/>
    <property type="match status" value="1"/>
</dbReference>
<evidence type="ECO:0000256" key="8">
    <source>
        <dbReference type="PIRNR" id="PIRNR003107"/>
    </source>
</evidence>
<evidence type="ECO:0000256" key="9">
    <source>
        <dbReference type="SAM" id="MobiDB-lite"/>
    </source>
</evidence>
<dbReference type="SUPFAM" id="SSF109755">
    <property type="entry name" value="PhoU-like"/>
    <property type="match status" value="1"/>
</dbReference>
<evidence type="ECO:0000313" key="16">
    <source>
        <dbReference type="EMBL" id="MCS4120009.1"/>
    </source>
</evidence>
<dbReference type="InterPro" id="IPR038078">
    <property type="entry name" value="PhoU-like_sf"/>
</dbReference>
<dbReference type="AlphaFoldDB" id="A0A840ED57"/>
<dbReference type="Proteomes" id="UP001155057">
    <property type="component" value="Unassembled WGS sequence"/>
</dbReference>
<comment type="subcellular location">
    <subcellularLocation>
        <location evidence="1 8">Cytoplasm</location>
    </subcellularLocation>
</comment>
<dbReference type="NCBIfam" id="TIGR02135">
    <property type="entry name" value="phoU_full"/>
    <property type="match status" value="1"/>
</dbReference>
<dbReference type="EMBL" id="JANUAE010000001">
    <property type="protein sequence ID" value="MCS3708736.1"/>
    <property type="molecule type" value="Genomic_DNA"/>
</dbReference>
<evidence type="ECO:0000256" key="7">
    <source>
        <dbReference type="ARBA" id="ARBA00056181"/>
    </source>
</evidence>
<gene>
    <name evidence="16" type="ORF">GGP45_000327</name>
    <name evidence="12" type="ORF">GGP61_000323</name>
    <name evidence="11" type="ORF">GGP71_001564</name>
    <name evidence="13" type="ORF">GGP82_000315</name>
    <name evidence="14" type="ORF">GGP83_001662</name>
    <name evidence="17" type="ORF">GGP99_001194</name>
    <name evidence="15" type="ORF">GGQ01_000351</name>
</gene>
<reference evidence="14" key="1">
    <citation type="submission" date="2022-08" db="EMBL/GenBank/DDBJ databases">
        <title>Genomic Encyclopedia of Type Strains, Phase V (KMG-V): Genome sequencing to study the core and pangenomes of soil and plant-associated prokaryotes.</title>
        <authorList>
            <person name="Whitman W."/>
        </authorList>
    </citation>
    <scope>NUCLEOTIDE SEQUENCE</scope>
    <source>
        <strain evidence="11">0</strain>
        <strain evidence="13">SP2016B</strain>
        <strain evidence="14">SP2017</strain>
        <strain evidence="17">SP3002</strain>
        <strain evidence="15">SP3012</strain>
        <strain evidence="16">SP3026</strain>
        <strain evidence="12">SP3049</strain>
    </source>
</reference>
<name>A0A840ED57_9BACT</name>
<dbReference type="PANTHER" id="PTHR42930:SF3">
    <property type="entry name" value="PHOSPHATE-SPECIFIC TRANSPORT SYSTEM ACCESSORY PROTEIN PHOU"/>
    <property type="match status" value="1"/>
</dbReference>
<dbReference type="GO" id="GO:0030643">
    <property type="term" value="P:intracellular phosphate ion homeostasis"/>
    <property type="evidence" value="ECO:0007669"/>
    <property type="project" value="InterPro"/>
</dbReference>
<feature type="region of interest" description="Disordered" evidence="9">
    <location>
        <begin position="218"/>
        <end position="245"/>
    </location>
</feature>
<dbReference type="Proteomes" id="UP001155010">
    <property type="component" value="Unassembled WGS sequence"/>
</dbReference>
<evidence type="ECO:0000313" key="15">
    <source>
        <dbReference type="EMBL" id="MCS4035307.1"/>
    </source>
</evidence>
<dbReference type="Proteomes" id="UP001155027">
    <property type="component" value="Unassembled WGS sequence"/>
</dbReference>
<dbReference type="Pfam" id="PF01895">
    <property type="entry name" value="PhoU"/>
    <property type="match status" value="2"/>
</dbReference>
<dbReference type="Proteomes" id="UP001155110">
    <property type="component" value="Unassembled WGS sequence"/>
</dbReference>
<dbReference type="EMBL" id="JANUBB010000006">
    <property type="protein sequence ID" value="MCS3951710.1"/>
    <property type="molecule type" value="Genomic_DNA"/>
</dbReference>
<evidence type="ECO:0000313" key="18">
    <source>
        <dbReference type="Proteomes" id="UP001155010"/>
    </source>
</evidence>
<dbReference type="Proteomes" id="UP001155040">
    <property type="component" value="Unassembled WGS sequence"/>
</dbReference>
<dbReference type="GO" id="GO:0045936">
    <property type="term" value="P:negative regulation of phosphate metabolic process"/>
    <property type="evidence" value="ECO:0007669"/>
    <property type="project" value="InterPro"/>
</dbReference>
<dbReference type="OMA" id="WKHGIET"/>
<protein>
    <recommendedName>
        <fullName evidence="8">Phosphate-specific transport system accessory protein PhoU</fullName>
    </recommendedName>
</protein>
<evidence type="ECO:0000256" key="3">
    <source>
        <dbReference type="ARBA" id="ARBA00011738"/>
    </source>
</evidence>
<comment type="function">
    <text evidence="7 8">Plays a role in the regulation of phosphate uptake.</text>
</comment>
<evidence type="ECO:0000313" key="13">
    <source>
        <dbReference type="EMBL" id="MCS3863784.1"/>
    </source>
</evidence>
<evidence type="ECO:0000256" key="1">
    <source>
        <dbReference type="ARBA" id="ARBA00004496"/>
    </source>
</evidence>
<dbReference type="Proteomes" id="UP001155144">
    <property type="component" value="Unassembled WGS sequence"/>
</dbReference>
<comment type="subunit">
    <text evidence="3 8">Homodimer.</text>
</comment>
<dbReference type="RefSeq" id="WP_011405021.1">
    <property type="nucleotide sequence ID" value="NZ_CALTRV010000003.1"/>
</dbReference>
<evidence type="ECO:0000256" key="5">
    <source>
        <dbReference type="ARBA" id="ARBA00022490"/>
    </source>
</evidence>
<feature type="domain" description="PhoU" evidence="10">
    <location>
        <begin position="18"/>
        <end position="105"/>
    </location>
</feature>
<evidence type="ECO:0000313" key="11">
    <source>
        <dbReference type="EMBL" id="MCS3677641.1"/>
    </source>
</evidence>
<dbReference type="FunFam" id="1.20.58.220:FF:000004">
    <property type="entry name" value="Phosphate-specific transport system accessory protein PhoU"/>
    <property type="match status" value="1"/>
</dbReference>
<dbReference type="EMBL" id="JANUBF010000002">
    <property type="protein sequence ID" value="MCS4035307.1"/>
    <property type="molecule type" value="Genomic_DNA"/>
</dbReference>
<accession>A0A840ED57</accession>
<dbReference type="EMBL" id="JANUAU010000004">
    <property type="protein sequence ID" value="MCS3677641.1"/>
    <property type="molecule type" value="Genomic_DNA"/>
</dbReference>
<evidence type="ECO:0000256" key="2">
    <source>
        <dbReference type="ARBA" id="ARBA00008107"/>
    </source>
</evidence>
<keyword evidence="5 8" id="KW-0963">Cytoplasm</keyword>
<dbReference type="PANTHER" id="PTHR42930">
    <property type="entry name" value="PHOSPHATE-SPECIFIC TRANSPORT SYSTEM ACCESSORY PROTEIN PHOU"/>
    <property type="match status" value="1"/>
</dbReference>
<dbReference type="GO" id="GO:0005737">
    <property type="term" value="C:cytoplasm"/>
    <property type="evidence" value="ECO:0007669"/>
    <property type="project" value="UniProtKB-SubCell"/>
</dbReference>
<dbReference type="InterPro" id="IPR028366">
    <property type="entry name" value="PhoU"/>
</dbReference>
<dbReference type="EMBL" id="JANTYZ010000001">
    <property type="protein sequence ID" value="MCS3863784.1"/>
    <property type="molecule type" value="Genomic_DNA"/>
</dbReference>
<evidence type="ECO:0000313" key="17">
    <source>
        <dbReference type="EMBL" id="MCS4157235.1"/>
    </source>
</evidence>
<evidence type="ECO:0000313" key="14">
    <source>
        <dbReference type="EMBL" id="MCS3951710.1"/>
    </source>
</evidence>
<evidence type="ECO:0000313" key="12">
    <source>
        <dbReference type="EMBL" id="MCS3708736.1"/>
    </source>
</evidence>